<dbReference type="AlphaFoldDB" id="A0AAN6U8Y5"/>
<protein>
    <submittedName>
        <fullName evidence="1">Uncharacterized protein</fullName>
    </submittedName>
</protein>
<organism evidence="1 2">
    <name type="scientific">Parathielavia appendiculata</name>
    <dbReference type="NCBI Taxonomy" id="2587402"/>
    <lineage>
        <taxon>Eukaryota</taxon>
        <taxon>Fungi</taxon>
        <taxon>Dikarya</taxon>
        <taxon>Ascomycota</taxon>
        <taxon>Pezizomycotina</taxon>
        <taxon>Sordariomycetes</taxon>
        <taxon>Sordariomycetidae</taxon>
        <taxon>Sordariales</taxon>
        <taxon>Chaetomiaceae</taxon>
        <taxon>Parathielavia</taxon>
    </lineage>
</organism>
<keyword evidence="2" id="KW-1185">Reference proteome</keyword>
<sequence length="151" mass="16929">MHLQALSQARQPLAIRTRSSKTGRFRNSAFAACRSAQRFVPGLCLLATGMTNTHCSAISAVSQPLLSARFCAWRYSAELHYAHPLVCLELNTTLTRPFPVWVVMVFGDHPAKSWCVWGWVRAHGGYVCRLPPFQRDILRWLGLPQLSPAPL</sequence>
<comment type="caution">
    <text evidence="1">The sequence shown here is derived from an EMBL/GenBank/DDBJ whole genome shotgun (WGS) entry which is preliminary data.</text>
</comment>
<dbReference type="EMBL" id="MU853223">
    <property type="protein sequence ID" value="KAK4128185.1"/>
    <property type="molecule type" value="Genomic_DNA"/>
</dbReference>
<accession>A0AAN6U8Y5</accession>
<evidence type="ECO:0000313" key="2">
    <source>
        <dbReference type="Proteomes" id="UP001302602"/>
    </source>
</evidence>
<dbReference type="Proteomes" id="UP001302602">
    <property type="component" value="Unassembled WGS sequence"/>
</dbReference>
<dbReference type="GeneID" id="87834167"/>
<dbReference type="RefSeq" id="XP_062651956.1">
    <property type="nucleotide sequence ID" value="XM_062797395.1"/>
</dbReference>
<evidence type="ECO:0000313" key="1">
    <source>
        <dbReference type="EMBL" id="KAK4128185.1"/>
    </source>
</evidence>
<proteinExistence type="predicted"/>
<reference evidence="1" key="2">
    <citation type="submission" date="2023-05" db="EMBL/GenBank/DDBJ databases">
        <authorList>
            <consortium name="Lawrence Berkeley National Laboratory"/>
            <person name="Steindorff A."/>
            <person name="Hensen N."/>
            <person name="Bonometti L."/>
            <person name="Westerberg I."/>
            <person name="Brannstrom I.O."/>
            <person name="Guillou S."/>
            <person name="Cros-Aarteil S."/>
            <person name="Calhoun S."/>
            <person name="Haridas S."/>
            <person name="Kuo A."/>
            <person name="Mondo S."/>
            <person name="Pangilinan J."/>
            <person name="Riley R."/>
            <person name="Labutti K."/>
            <person name="Andreopoulos B."/>
            <person name="Lipzen A."/>
            <person name="Chen C."/>
            <person name="Yanf M."/>
            <person name="Daum C."/>
            <person name="Ng V."/>
            <person name="Clum A."/>
            <person name="Ohm R."/>
            <person name="Martin F."/>
            <person name="Silar P."/>
            <person name="Natvig D."/>
            <person name="Lalanne C."/>
            <person name="Gautier V."/>
            <person name="Ament-Velasquez S.L."/>
            <person name="Kruys A."/>
            <person name="Hutchinson M.I."/>
            <person name="Powell A.J."/>
            <person name="Barry K."/>
            <person name="Miller A.N."/>
            <person name="Grigoriev I.V."/>
            <person name="Debuchy R."/>
            <person name="Gladieux P."/>
            <person name="Thoren M.H."/>
            <person name="Johannesson H."/>
        </authorList>
    </citation>
    <scope>NUCLEOTIDE SEQUENCE</scope>
    <source>
        <strain evidence="1">CBS 731.68</strain>
    </source>
</reference>
<reference evidence="1" key="1">
    <citation type="journal article" date="2023" name="Mol. Phylogenet. Evol.">
        <title>Genome-scale phylogeny and comparative genomics of the fungal order Sordariales.</title>
        <authorList>
            <person name="Hensen N."/>
            <person name="Bonometti L."/>
            <person name="Westerberg I."/>
            <person name="Brannstrom I.O."/>
            <person name="Guillou S."/>
            <person name="Cros-Aarteil S."/>
            <person name="Calhoun S."/>
            <person name="Haridas S."/>
            <person name="Kuo A."/>
            <person name="Mondo S."/>
            <person name="Pangilinan J."/>
            <person name="Riley R."/>
            <person name="LaButti K."/>
            <person name="Andreopoulos B."/>
            <person name="Lipzen A."/>
            <person name="Chen C."/>
            <person name="Yan M."/>
            <person name="Daum C."/>
            <person name="Ng V."/>
            <person name="Clum A."/>
            <person name="Steindorff A."/>
            <person name="Ohm R.A."/>
            <person name="Martin F."/>
            <person name="Silar P."/>
            <person name="Natvig D.O."/>
            <person name="Lalanne C."/>
            <person name="Gautier V."/>
            <person name="Ament-Velasquez S.L."/>
            <person name="Kruys A."/>
            <person name="Hutchinson M.I."/>
            <person name="Powell A.J."/>
            <person name="Barry K."/>
            <person name="Miller A.N."/>
            <person name="Grigoriev I.V."/>
            <person name="Debuchy R."/>
            <person name="Gladieux P."/>
            <person name="Hiltunen Thoren M."/>
            <person name="Johannesson H."/>
        </authorList>
    </citation>
    <scope>NUCLEOTIDE SEQUENCE</scope>
    <source>
        <strain evidence="1">CBS 731.68</strain>
    </source>
</reference>
<name>A0AAN6U8Y5_9PEZI</name>
<gene>
    <name evidence="1" type="ORF">N657DRAFT_7075</name>
</gene>